<name>A0A9P1JPK7_9PROT</name>
<proteinExistence type="predicted"/>
<evidence type="ECO:0000313" key="3">
    <source>
        <dbReference type="Proteomes" id="UP000007319"/>
    </source>
</evidence>
<gene>
    <name evidence="2" type="ORF">AZOBR_50031</name>
</gene>
<protein>
    <submittedName>
        <fullName evidence="2">Uncharacterized protein</fullName>
    </submittedName>
</protein>
<organism evidence="2 3">
    <name type="scientific">Azospirillum baldaniorum</name>
    <dbReference type="NCBI Taxonomy" id="1064539"/>
    <lineage>
        <taxon>Bacteria</taxon>
        <taxon>Pseudomonadati</taxon>
        <taxon>Pseudomonadota</taxon>
        <taxon>Alphaproteobacteria</taxon>
        <taxon>Rhodospirillales</taxon>
        <taxon>Azospirillaceae</taxon>
        <taxon>Azospirillum</taxon>
    </lineage>
</organism>
<feature type="region of interest" description="Disordered" evidence="1">
    <location>
        <begin position="1"/>
        <end position="25"/>
    </location>
</feature>
<keyword evidence="3" id="KW-1185">Reference proteome</keyword>
<sequence>MSPENEGSEGRPVRRQVAVPHGSWL</sequence>
<dbReference type="EMBL" id="HE577327">
    <property type="protein sequence ID" value="CCC97307.1"/>
    <property type="molecule type" value="Genomic_DNA"/>
</dbReference>
<dbReference type="KEGG" id="abs:AZOBR_50031"/>
<dbReference type="AlphaFoldDB" id="A0A9P1JPK7"/>
<accession>A0A9P1JPK7</accession>
<dbReference type="Proteomes" id="UP000007319">
    <property type="component" value="Chromosome"/>
</dbReference>
<evidence type="ECO:0000313" key="2">
    <source>
        <dbReference type="EMBL" id="CCC97307.1"/>
    </source>
</evidence>
<reference evidence="2 3" key="1">
    <citation type="journal article" date="2011" name="PLoS Genet.">
        <title>Azospirillum genomes reveal transition of bacteria from aquatic to terrestrial environments.</title>
        <authorList>
            <person name="Wisniewski-Dye F."/>
            <person name="Borziak K."/>
            <person name="Khalsa-Moyers G."/>
            <person name="Alexandre G."/>
            <person name="Sukharnikov L.O."/>
            <person name="Wuichet K."/>
            <person name="Hurst G.B."/>
            <person name="McDonald W.H."/>
            <person name="Robertson J.S."/>
            <person name="Barbe V."/>
            <person name="Calteau A."/>
            <person name="Rouy Z."/>
            <person name="Mangenot S."/>
            <person name="Prigent-Combaret C."/>
            <person name="Normand P."/>
            <person name="Boyer M."/>
            <person name="Siguier P."/>
            <person name="Dessaux Y."/>
            <person name="Elmerich C."/>
            <person name="Condemine G."/>
            <person name="Krishnen G."/>
            <person name="Kennedy I."/>
            <person name="Paterson A.H."/>
            <person name="Gonzalez V."/>
            <person name="Mavingui P."/>
            <person name="Zhulin I.B."/>
        </authorList>
    </citation>
    <scope>NUCLEOTIDE SEQUENCE [LARGE SCALE GENOMIC DNA]</scope>
    <source>
        <strain evidence="2 3">Sp245</strain>
    </source>
</reference>
<evidence type="ECO:0000256" key="1">
    <source>
        <dbReference type="SAM" id="MobiDB-lite"/>
    </source>
</evidence>